<dbReference type="EMBL" id="QGLE01000001">
    <property type="protein sequence ID" value="PWR25736.1"/>
    <property type="molecule type" value="Genomic_DNA"/>
</dbReference>
<dbReference type="Pfam" id="PF00231">
    <property type="entry name" value="ATP-synt"/>
    <property type="match status" value="1"/>
</dbReference>
<dbReference type="InterPro" id="IPR035968">
    <property type="entry name" value="ATP_synth_F1_ATPase_gsu"/>
</dbReference>
<dbReference type="RefSeq" id="WP_109902012.1">
    <property type="nucleotide sequence ID" value="NZ_QGLE01000001.1"/>
</dbReference>
<comment type="subcellular location">
    <subcellularLocation>
        <location evidence="2">Membrane</location>
        <topology evidence="2">Peripheral membrane protein</topology>
    </subcellularLocation>
</comment>
<comment type="function">
    <text evidence="1">Produces ATP from ADP in the presence of a proton gradient across the membrane. The gamma chain is believed to be important in regulating ATPase activity and the flow of protons through the CF(0) complex.</text>
</comment>
<dbReference type="PRINTS" id="PR00126">
    <property type="entry name" value="ATPASEGAMMA"/>
</dbReference>
<evidence type="ECO:0000313" key="11">
    <source>
        <dbReference type="EMBL" id="PWR25736.1"/>
    </source>
</evidence>
<comment type="caution">
    <text evidence="11">The sequence shown here is derived from an EMBL/GenBank/DDBJ whole genome shotgun (WGS) entry which is preliminary data.</text>
</comment>
<keyword evidence="4" id="KW-0813">Transport</keyword>
<keyword evidence="5" id="KW-0375">Hydrogen ion transport</keyword>
<name>A0A317EHI1_9PROT</name>
<evidence type="ECO:0000256" key="5">
    <source>
        <dbReference type="ARBA" id="ARBA00022781"/>
    </source>
</evidence>
<dbReference type="InterPro" id="IPR000131">
    <property type="entry name" value="ATP_synth_F1_gsu"/>
</dbReference>
<evidence type="ECO:0000256" key="4">
    <source>
        <dbReference type="ARBA" id="ARBA00022448"/>
    </source>
</evidence>
<keyword evidence="10" id="KW-0175">Coiled coil</keyword>
<dbReference type="OrthoDB" id="6169121at2"/>
<dbReference type="AlphaFoldDB" id="A0A317EHI1"/>
<organism evidence="11 12">
    <name type="scientific">Zavarzinia aquatilis</name>
    <dbReference type="NCBI Taxonomy" id="2211142"/>
    <lineage>
        <taxon>Bacteria</taxon>
        <taxon>Pseudomonadati</taxon>
        <taxon>Pseudomonadota</taxon>
        <taxon>Alphaproteobacteria</taxon>
        <taxon>Rhodospirillales</taxon>
        <taxon>Zavarziniaceae</taxon>
        <taxon>Zavarzinia</taxon>
    </lineage>
</organism>
<keyword evidence="9" id="KW-0066">ATP synthesis</keyword>
<protein>
    <submittedName>
        <fullName evidence="11">ATPase</fullName>
    </submittedName>
</protein>
<dbReference type="Gene3D" id="1.10.287.80">
    <property type="entry name" value="ATP synthase, gamma subunit, helix hairpin domain"/>
    <property type="match status" value="1"/>
</dbReference>
<evidence type="ECO:0000256" key="3">
    <source>
        <dbReference type="ARBA" id="ARBA00007681"/>
    </source>
</evidence>
<evidence type="ECO:0000256" key="6">
    <source>
        <dbReference type="ARBA" id="ARBA00023065"/>
    </source>
</evidence>
<evidence type="ECO:0000256" key="9">
    <source>
        <dbReference type="ARBA" id="ARBA00023310"/>
    </source>
</evidence>
<keyword evidence="8" id="KW-0139">CF(1)</keyword>
<sequence>MTGRLAEIEGRIAGIGQLGTVVNAMRGIAAARAQQARNQVAAIDAHAGMIAGALGRALSLLTEVPRDSGGGRGRRAMVLFGAEQGFAGAFNERVLDRAAAELEETDLFLIGTRGIMLARERGLAPRWTLEMPAHTPAIPTLAERIVETLEAPIAAGEITRLDAVFAHWRPGGGTEMTHRPLLPFDYAAFSLTATREPPLVHLAPTVLLSELVGDYIHAQLCNAALHAFAAENEARMEAMAGAHSQIERQMTELEALRRRIRQEEITAEIIELSSGEAAARDAAG</sequence>
<dbReference type="Proteomes" id="UP000245461">
    <property type="component" value="Unassembled WGS sequence"/>
</dbReference>
<evidence type="ECO:0000313" key="12">
    <source>
        <dbReference type="Proteomes" id="UP000245461"/>
    </source>
</evidence>
<keyword evidence="6" id="KW-0406">Ion transport</keyword>
<dbReference type="GO" id="GO:0046933">
    <property type="term" value="F:proton-transporting ATP synthase activity, rotational mechanism"/>
    <property type="evidence" value="ECO:0007669"/>
    <property type="project" value="InterPro"/>
</dbReference>
<evidence type="ECO:0000256" key="10">
    <source>
        <dbReference type="SAM" id="Coils"/>
    </source>
</evidence>
<evidence type="ECO:0000256" key="2">
    <source>
        <dbReference type="ARBA" id="ARBA00004170"/>
    </source>
</evidence>
<comment type="similarity">
    <text evidence="3">Belongs to the ATPase gamma chain family.</text>
</comment>
<keyword evidence="12" id="KW-1185">Reference proteome</keyword>
<dbReference type="SUPFAM" id="SSF52943">
    <property type="entry name" value="ATP synthase (F1-ATPase), gamma subunit"/>
    <property type="match status" value="1"/>
</dbReference>
<proteinExistence type="inferred from homology"/>
<evidence type="ECO:0000256" key="8">
    <source>
        <dbReference type="ARBA" id="ARBA00023196"/>
    </source>
</evidence>
<gene>
    <name evidence="11" type="ORF">DKG74_01895</name>
</gene>
<keyword evidence="7" id="KW-0472">Membrane</keyword>
<dbReference type="GO" id="GO:0045259">
    <property type="term" value="C:proton-transporting ATP synthase complex"/>
    <property type="evidence" value="ECO:0007669"/>
    <property type="project" value="UniProtKB-KW"/>
</dbReference>
<feature type="coiled-coil region" evidence="10">
    <location>
        <begin position="239"/>
        <end position="273"/>
    </location>
</feature>
<evidence type="ECO:0000256" key="7">
    <source>
        <dbReference type="ARBA" id="ARBA00023136"/>
    </source>
</evidence>
<reference evidence="11 12" key="1">
    <citation type="submission" date="2018-05" db="EMBL/GenBank/DDBJ databases">
        <title>Zavarzinia sp. HR-AS.</title>
        <authorList>
            <person name="Lee Y."/>
            <person name="Jeon C.O."/>
        </authorList>
    </citation>
    <scope>NUCLEOTIDE SEQUENCE [LARGE SCALE GENOMIC DNA]</scope>
    <source>
        <strain evidence="11 12">HR-AS</strain>
    </source>
</reference>
<dbReference type="Gene3D" id="3.40.1380.10">
    <property type="match status" value="1"/>
</dbReference>
<accession>A0A317EHI1</accession>
<evidence type="ECO:0000256" key="1">
    <source>
        <dbReference type="ARBA" id="ARBA00003456"/>
    </source>
</evidence>